<organism evidence="3 4">
    <name type="scientific">Bradyrhizobium yuanmingense</name>
    <dbReference type="NCBI Taxonomy" id="108015"/>
    <lineage>
        <taxon>Bacteria</taxon>
        <taxon>Pseudomonadati</taxon>
        <taxon>Pseudomonadota</taxon>
        <taxon>Alphaproteobacteria</taxon>
        <taxon>Hyphomicrobiales</taxon>
        <taxon>Nitrobacteraceae</taxon>
        <taxon>Bradyrhizobium</taxon>
    </lineage>
</organism>
<reference evidence="3 4" key="1">
    <citation type="submission" date="2015-09" db="EMBL/GenBank/DDBJ databases">
        <title>Draft Genome Sequence of the Strain BR 3267 (Bradyrhizobium yuanmingense) recommended as inoculant for cowpea in Brazil.</title>
        <authorList>
            <person name="Simoes-Araujo J.L."/>
            <person name="Zilli J.E."/>
        </authorList>
    </citation>
    <scope>NUCLEOTIDE SEQUENCE [LARGE SCALE GENOMIC DNA]</scope>
    <source>
        <strain evidence="3 4">BR3267</strain>
    </source>
</reference>
<gene>
    <name evidence="3" type="ORF">AOQ72_30300</name>
</gene>
<dbReference type="AlphaFoldDB" id="A0A0R3C3U4"/>
<dbReference type="Pfam" id="PF13439">
    <property type="entry name" value="Glyco_transf_4"/>
    <property type="match status" value="1"/>
</dbReference>
<keyword evidence="3" id="KW-0808">Transferase</keyword>
<dbReference type="EMBL" id="LJYF01000031">
    <property type="protein sequence ID" value="KRP92453.1"/>
    <property type="molecule type" value="Genomic_DNA"/>
</dbReference>
<evidence type="ECO:0000313" key="4">
    <source>
        <dbReference type="Proteomes" id="UP000051380"/>
    </source>
</evidence>
<dbReference type="InterPro" id="IPR028098">
    <property type="entry name" value="Glyco_trans_4-like_N"/>
</dbReference>
<dbReference type="Gene3D" id="3.40.50.2000">
    <property type="entry name" value="Glycogen Phosphorylase B"/>
    <property type="match status" value="2"/>
</dbReference>
<dbReference type="Pfam" id="PF00534">
    <property type="entry name" value="Glycos_transf_1"/>
    <property type="match status" value="1"/>
</dbReference>
<dbReference type="PANTHER" id="PTHR12526">
    <property type="entry name" value="GLYCOSYLTRANSFERASE"/>
    <property type="match status" value="1"/>
</dbReference>
<proteinExistence type="predicted"/>
<dbReference type="OrthoDB" id="9801573at2"/>
<dbReference type="CDD" id="cd03802">
    <property type="entry name" value="GT4_AviGT4-like"/>
    <property type="match status" value="1"/>
</dbReference>
<evidence type="ECO:0000259" key="1">
    <source>
        <dbReference type="Pfam" id="PF00534"/>
    </source>
</evidence>
<dbReference type="RefSeq" id="WP_057029103.1">
    <property type="nucleotide sequence ID" value="NZ_JBGBZL010000001.1"/>
</dbReference>
<dbReference type="Proteomes" id="UP000051380">
    <property type="component" value="Unassembled WGS sequence"/>
</dbReference>
<dbReference type="PANTHER" id="PTHR12526:SF595">
    <property type="entry name" value="BLL5217 PROTEIN"/>
    <property type="match status" value="1"/>
</dbReference>
<dbReference type="STRING" id="108015.GA0061099_1004735"/>
<evidence type="ECO:0000259" key="2">
    <source>
        <dbReference type="Pfam" id="PF13439"/>
    </source>
</evidence>
<dbReference type="GO" id="GO:0016757">
    <property type="term" value="F:glycosyltransferase activity"/>
    <property type="evidence" value="ECO:0007669"/>
    <property type="project" value="InterPro"/>
</dbReference>
<name>A0A0R3C3U4_9BRAD</name>
<evidence type="ECO:0000313" key="3">
    <source>
        <dbReference type="EMBL" id="KRP92453.1"/>
    </source>
</evidence>
<accession>A0A0R3C3U4</accession>
<dbReference type="InterPro" id="IPR001296">
    <property type="entry name" value="Glyco_trans_1"/>
</dbReference>
<comment type="caution">
    <text evidence="3">The sequence shown here is derived from an EMBL/GenBank/DDBJ whole genome shotgun (WGS) entry which is preliminary data.</text>
</comment>
<sequence length="353" mass="39218">MRIAQLAPLAESVPPKLYGGTERVVAWLVDELVELGHDVTLFASGDSRTRGKLHPVWPRALRLGRKGADPNAACAMLLEAIARRANDFDVIHAHIDWLPLPLLSRLGVPFLTTMHGRLDLPGLPDVVRQFPEASFVSISDHQRLPLPDAKWIGTIQHGLSSELLDPSYEEGSYLAFLGRLTEDKGPEDAIRIAHAARMPLRIAAKIPRAETAYFRKHLAPRIDGEMIQLIGEVDDVKKQSFLGGAAALLFPIAWPEPFGLVMIEAMACGTPVIAYRSGSVPEVIEHGLTGFIVENEEQAVKAVGELGKLDRRRVRARFEERFTAYRMARQYEDQYRKLAAAAARKVNTQMSER</sequence>
<protein>
    <submittedName>
        <fullName evidence="3">Glycosyl transferase</fullName>
    </submittedName>
</protein>
<dbReference type="SUPFAM" id="SSF53756">
    <property type="entry name" value="UDP-Glycosyltransferase/glycogen phosphorylase"/>
    <property type="match status" value="1"/>
</dbReference>
<feature type="domain" description="Glycosyltransferase subfamily 4-like N-terminal" evidence="2">
    <location>
        <begin position="18"/>
        <end position="121"/>
    </location>
</feature>
<feature type="domain" description="Glycosyl transferase family 1" evidence="1">
    <location>
        <begin position="168"/>
        <end position="311"/>
    </location>
</feature>